<comment type="caution">
    <text evidence="7">Lacks conserved residue(s) required for the propagation of feature annotation.</text>
</comment>
<comment type="subcellular location">
    <subcellularLocation>
        <location evidence="7">Membrane</location>
        <topology evidence="7">Multi-pass membrane protein</topology>
    </subcellularLocation>
</comment>
<keyword evidence="4 7" id="KW-0812">Transmembrane</keyword>
<evidence type="ECO:0000256" key="8">
    <source>
        <dbReference type="SAM" id="MobiDB-lite"/>
    </source>
</evidence>
<accession>A0A3N4KFT9</accession>
<evidence type="ECO:0000256" key="3">
    <source>
        <dbReference type="ARBA" id="ARBA00021353"/>
    </source>
</evidence>
<evidence type="ECO:0000256" key="7">
    <source>
        <dbReference type="RuleBase" id="RU367100"/>
    </source>
</evidence>
<evidence type="ECO:0000256" key="2">
    <source>
        <dbReference type="ARBA" id="ARBA00005550"/>
    </source>
</evidence>
<feature type="region of interest" description="Disordered" evidence="8">
    <location>
        <begin position="255"/>
        <end position="282"/>
    </location>
</feature>
<dbReference type="GO" id="GO:0016020">
    <property type="term" value="C:membrane"/>
    <property type="evidence" value="ECO:0007669"/>
    <property type="project" value="UniProtKB-SubCell"/>
</dbReference>
<evidence type="ECO:0000256" key="5">
    <source>
        <dbReference type="ARBA" id="ARBA00022989"/>
    </source>
</evidence>
<name>A0A3N4KFT9_9PEZI</name>
<evidence type="ECO:0000313" key="10">
    <source>
        <dbReference type="Proteomes" id="UP000277580"/>
    </source>
</evidence>
<dbReference type="AlphaFoldDB" id="A0A3N4KFT9"/>
<organism evidence="9 10">
    <name type="scientific">Morchella conica CCBAS932</name>
    <dbReference type="NCBI Taxonomy" id="1392247"/>
    <lineage>
        <taxon>Eukaryota</taxon>
        <taxon>Fungi</taxon>
        <taxon>Dikarya</taxon>
        <taxon>Ascomycota</taxon>
        <taxon>Pezizomycotina</taxon>
        <taxon>Pezizomycetes</taxon>
        <taxon>Pezizales</taxon>
        <taxon>Morchellaceae</taxon>
        <taxon>Morchella</taxon>
    </lineage>
</organism>
<feature type="region of interest" description="Disordered" evidence="8">
    <location>
        <begin position="298"/>
        <end position="326"/>
    </location>
</feature>
<dbReference type="PANTHER" id="PTHR40021:SF1">
    <property type="entry name" value="DEFECT AT LOW TEMPERATURE PROTEIN 1"/>
    <property type="match status" value="1"/>
</dbReference>
<feature type="compositionally biased region" description="Low complexity" evidence="8">
    <location>
        <begin position="357"/>
        <end position="371"/>
    </location>
</feature>
<dbReference type="PANTHER" id="PTHR40021">
    <property type="entry name" value="DEFECT AT LOW TEMPERATURE PROTEIN 1"/>
    <property type="match status" value="1"/>
</dbReference>
<gene>
    <name evidence="7" type="primary">DLT1</name>
    <name evidence="9" type="ORF">P167DRAFT_577252</name>
</gene>
<dbReference type="OrthoDB" id="4096362at2759"/>
<evidence type="ECO:0000256" key="1">
    <source>
        <dbReference type="ARBA" id="ARBA00002489"/>
    </source>
</evidence>
<evidence type="ECO:0000313" key="9">
    <source>
        <dbReference type="EMBL" id="RPB09403.1"/>
    </source>
</evidence>
<dbReference type="EMBL" id="ML119152">
    <property type="protein sequence ID" value="RPB09403.1"/>
    <property type="molecule type" value="Genomic_DNA"/>
</dbReference>
<comment type="similarity">
    <text evidence="2 7">Belongs to the DLT1 family.</text>
</comment>
<dbReference type="InterPro" id="IPR038869">
    <property type="entry name" value="DLT1"/>
</dbReference>
<keyword evidence="5 7" id="KW-1133">Transmembrane helix</keyword>
<protein>
    <recommendedName>
        <fullName evidence="3 7">Defect at low temperature protein 1</fullName>
    </recommendedName>
</protein>
<dbReference type="InParanoid" id="A0A3N4KFT9"/>
<feature type="transmembrane region" description="Helical" evidence="7">
    <location>
        <begin position="43"/>
        <end position="66"/>
    </location>
</feature>
<evidence type="ECO:0000256" key="6">
    <source>
        <dbReference type="ARBA" id="ARBA00023136"/>
    </source>
</evidence>
<sequence>MALHRLHRFFYSTSFTILFLFLFLLLLITPADAIVQAYFRNSQLYNIFIIAGTYVLTALLALAIYISRIYSVRRLMEEIPKSWAPVKKMDLPKRVHKAIAGNLGRSAIIAVQSRPNPSTVSGTGGVISHPGWSAPSSVDLPEVHYLSVIAELPHLIEAKALSLRLGGQDLRRQPHMTLRAYLSHLAVFGVVKGGAADLFLGGYERARFRTRSAGVEEEEFRGLMKVFAGLLRGMGEHAPPSIHTQEEDLSGWITHDEDEDDDRHGGSGVAEEEYGYSEGEGSVLRRGPYMSLGYETTTTDYGDEEEEEGLRYTPDPHSGGQHSYFDRPRTKEEHDLYLEQERQKIKSSLGRTRMQRARTSSSLGSTTSAGTKDGEGYEMVSLSPESDRARAQRLSVRVSTGTFG</sequence>
<comment type="function">
    <text evidence="1 7">Required for growth under high-pressure and low-temperature conditions.</text>
</comment>
<keyword evidence="10" id="KW-1185">Reference proteome</keyword>
<keyword evidence="6 7" id="KW-0472">Membrane</keyword>
<dbReference type="Proteomes" id="UP000277580">
    <property type="component" value="Unassembled WGS sequence"/>
</dbReference>
<proteinExistence type="inferred from homology"/>
<dbReference type="STRING" id="1392247.A0A3N4KFT9"/>
<feature type="region of interest" description="Disordered" evidence="8">
    <location>
        <begin position="345"/>
        <end position="404"/>
    </location>
</feature>
<reference evidence="9 10" key="1">
    <citation type="journal article" date="2018" name="Nat. Ecol. Evol.">
        <title>Pezizomycetes genomes reveal the molecular basis of ectomycorrhizal truffle lifestyle.</title>
        <authorList>
            <person name="Murat C."/>
            <person name="Payen T."/>
            <person name="Noel B."/>
            <person name="Kuo A."/>
            <person name="Morin E."/>
            <person name="Chen J."/>
            <person name="Kohler A."/>
            <person name="Krizsan K."/>
            <person name="Balestrini R."/>
            <person name="Da Silva C."/>
            <person name="Montanini B."/>
            <person name="Hainaut M."/>
            <person name="Levati E."/>
            <person name="Barry K.W."/>
            <person name="Belfiori B."/>
            <person name="Cichocki N."/>
            <person name="Clum A."/>
            <person name="Dockter R.B."/>
            <person name="Fauchery L."/>
            <person name="Guy J."/>
            <person name="Iotti M."/>
            <person name="Le Tacon F."/>
            <person name="Lindquist E.A."/>
            <person name="Lipzen A."/>
            <person name="Malagnac F."/>
            <person name="Mello A."/>
            <person name="Molinier V."/>
            <person name="Miyauchi S."/>
            <person name="Poulain J."/>
            <person name="Riccioni C."/>
            <person name="Rubini A."/>
            <person name="Sitrit Y."/>
            <person name="Splivallo R."/>
            <person name="Traeger S."/>
            <person name="Wang M."/>
            <person name="Zifcakova L."/>
            <person name="Wipf D."/>
            <person name="Zambonelli A."/>
            <person name="Paolocci F."/>
            <person name="Nowrousian M."/>
            <person name="Ottonello S."/>
            <person name="Baldrian P."/>
            <person name="Spatafora J.W."/>
            <person name="Henrissat B."/>
            <person name="Nagy L.G."/>
            <person name="Aury J.M."/>
            <person name="Wincker P."/>
            <person name="Grigoriev I.V."/>
            <person name="Bonfante P."/>
            <person name="Martin F.M."/>
        </authorList>
    </citation>
    <scope>NUCLEOTIDE SEQUENCE [LARGE SCALE GENOMIC DNA]</scope>
    <source>
        <strain evidence="9 10">CCBAS932</strain>
    </source>
</reference>
<evidence type="ECO:0000256" key="4">
    <source>
        <dbReference type="ARBA" id="ARBA00022692"/>
    </source>
</evidence>